<dbReference type="Proteomes" id="UP000759537">
    <property type="component" value="Unassembled WGS sequence"/>
</dbReference>
<dbReference type="AlphaFoldDB" id="A0A9P5TDT2"/>
<dbReference type="CDD" id="cd10747">
    <property type="entry name" value="DnaJ_C"/>
    <property type="match status" value="1"/>
</dbReference>
<keyword evidence="1" id="KW-0143">Chaperone</keyword>
<dbReference type="Gene3D" id="2.60.260.20">
    <property type="entry name" value="Urease metallochaperone UreE, N-terminal domain"/>
    <property type="match status" value="2"/>
</dbReference>
<dbReference type="InterPro" id="IPR008971">
    <property type="entry name" value="HSP40/DnaJ_pept-bd"/>
</dbReference>
<sequence length="376" mass="40099">MGTDYYKLLGVSRDASDDDIKKAYKKMALKWHPDRNAGSEEASAKFKQISEAFEVLSDKQKRTIYDQFGEDGLKTGGPSPGAGAGPSPFSGFSSFPGGGGTTFTFTSSGTPGGGGGFAPSDPMKIFETMFGFGGLGGLGGMGGASMFGDDDMGGASPFTTFHTTTSGRMPGGMDDSGGTRYTRTQSQSQQSHPRTESQREITRPLKLSLEDIYGGTTKHMKVSRRRVDGSSEEKVLEIAVQPGWKEGTKVRFPRAGNETAGGSSPDLVFVVEDKPHPRFSRSGNDLIARVEIPLVEALTNESGSKKQLEHLDGRKLQVLVPPGVVRPGQETKVAGEGMPIRGKGAKGKGDLLVRWDVKFPDRLTPAQKEGVRKVLG</sequence>
<dbReference type="SUPFAM" id="SSF46565">
    <property type="entry name" value="Chaperone J-domain"/>
    <property type="match status" value="1"/>
</dbReference>
<dbReference type="SMART" id="SM00271">
    <property type="entry name" value="DnaJ"/>
    <property type="match status" value="1"/>
</dbReference>
<dbReference type="GO" id="GO:0005829">
    <property type="term" value="C:cytosol"/>
    <property type="evidence" value="ECO:0007669"/>
    <property type="project" value="TreeGrafter"/>
</dbReference>
<feature type="compositionally biased region" description="Basic and acidic residues" evidence="2">
    <location>
        <begin position="193"/>
        <end position="203"/>
    </location>
</feature>
<dbReference type="PRINTS" id="PR00625">
    <property type="entry name" value="JDOMAIN"/>
</dbReference>
<feature type="compositionally biased region" description="Gly residues" evidence="2">
    <location>
        <begin position="74"/>
        <end position="84"/>
    </location>
</feature>
<dbReference type="InterPro" id="IPR002939">
    <property type="entry name" value="DnaJ_C"/>
</dbReference>
<dbReference type="GO" id="GO:0051082">
    <property type="term" value="F:unfolded protein binding"/>
    <property type="evidence" value="ECO:0007669"/>
    <property type="project" value="InterPro"/>
</dbReference>
<dbReference type="PANTHER" id="PTHR24078">
    <property type="entry name" value="DNAJ HOMOLOG SUBFAMILY C MEMBER"/>
    <property type="match status" value="1"/>
</dbReference>
<dbReference type="Pfam" id="PF00226">
    <property type="entry name" value="DnaJ"/>
    <property type="match status" value="1"/>
</dbReference>
<dbReference type="PROSITE" id="PS00636">
    <property type="entry name" value="DNAJ_1"/>
    <property type="match status" value="1"/>
</dbReference>
<reference evidence="4" key="1">
    <citation type="submission" date="2019-10" db="EMBL/GenBank/DDBJ databases">
        <authorList>
            <consortium name="DOE Joint Genome Institute"/>
            <person name="Kuo A."/>
            <person name="Miyauchi S."/>
            <person name="Kiss E."/>
            <person name="Drula E."/>
            <person name="Kohler A."/>
            <person name="Sanchez-Garcia M."/>
            <person name="Andreopoulos B."/>
            <person name="Barry K.W."/>
            <person name="Bonito G."/>
            <person name="Buee M."/>
            <person name="Carver A."/>
            <person name="Chen C."/>
            <person name="Cichocki N."/>
            <person name="Clum A."/>
            <person name="Culley D."/>
            <person name="Crous P.W."/>
            <person name="Fauchery L."/>
            <person name="Girlanda M."/>
            <person name="Hayes R."/>
            <person name="Keri Z."/>
            <person name="LaButti K."/>
            <person name="Lipzen A."/>
            <person name="Lombard V."/>
            <person name="Magnuson J."/>
            <person name="Maillard F."/>
            <person name="Morin E."/>
            <person name="Murat C."/>
            <person name="Nolan M."/>
            <person name="Ohm R."/>
            <person name="Pangilinan J."/>
            <person name="Pereira M."/>
            <person name="Perotto S."/>
            <person name="Peter M."/>
            <person name="Riley R."/>
            <person name="Sitrit Y."/>
            <person name="Stielow B."/>
            <person name="Szollosi G."/>
            <person name="Zifcakova L."/>
            <person name="Stursova M."/>
            <person name="Spatafora J.W."/>
            <person name="Tedersoo L."/>
            <person name="Vaario L.-M."/>
            <person name="Yamada A."/>
            <person name="Yan M."/>
            <person name="Wang P."/>
            <person name="Xu J."/>
            <person name="Bruns T."/>
            <person name="Baldrian P."/>
            <person name="Vilgalys R."/>
            <person name="Henrissat B."/>
            <person name="Grigoriev I.V."/>
            <person name="Hibbett D."/>
            <person name="Nagy L.G."/>
            <person name="Martin F.M."/>
        </authorList>
    </citation>
    <scope>NUCLEOTIDE SEQUENCE</scope>
    <source>
        <strain evidence="4">Prilba</strain>
    </source>
</reference>
<protein>
    <recommendedName>
        <fullName evidence="3">J domain-containing protein</fullName>
    </recommendedName>
</protein>
<organism evidence="4 5">
    <name type="scientific">Russula ochroleuca</name>
    <dbReference type="NCBI Taxonomy" id="152965"/>
    <lineage>
        <taxon>Eukaryota</taxon>
        <taxon>Fungi</taxon>
        <taxon>Dikarya</taxon>
        <taxon>Basidiomycota</taxon>
        <taxon>Agaricomycotina</taxon>
        <taxon>Agaricomycetes</taxon>
        <taxon>Russulales</taxon>
        <taxon>Russulaceae</taxon>
        <taxon>Russula</taxon>
    </lineage>
</organism>
<dbReference type="EMBL" id="WHVB01000002">
    <property type="protein sequence ID" value="KAF8486259.1"/>
    <property type="molecule type" value="Genomic_DNA"/>
</dbReference>
<dbReference type="GO" id="GO:0006457">
    <property type="term" value="P:protein folding"/>
    <property type="evidence" value="ECO:0007669"/>
    <property type="project" value="InterPro"/>
</dbReference>
<proteinExistence type="predicted"/>
<dbReference type="OrthoDB" id="10250354at2759"/>
<accession>A0A9P5TDT2</accession>
<dbReference type="Pfam" id="PF01556">
    <property type="entry name" value="DnaJ_C"/>
    <property type="match status" value="1"/>
</dbReference>
<dbReference type="SUPFAM" id="SSF49493">
    <property type="entry name" value="HSP40/DnaJ peptide-binding domain"/>
    <property type="match status" value="2"/>
</dbReference>
<keyword evidence="5" id="KW-1185">Reference proteome</keyword>
<evidence type="ECO:0000259" key="3">
    <source>
        <dbReference type="PROSITE" id="PS50076"/>
    </source>
</evidence>
<evidence type="ECO:0000313" key="4">
    <source>
        <dbReference type="EMBL" id="KAF8486259.1"/>
    </source>
</evidence>
<evidence type="ECO:0000256" key="2">
    <source>
        <dbReference type="SAM" id="MobiDB-lite"/>
    </source>
</evidence>
<dbReference type="GO" id="GO:0051087">
    <property type="term" value="F:protein-folding chaperone binding"/>
    <property type="evidence" value="ECO:0007669"/>
    <property type="project" value="TreeGrafter"/>
</dbReference>
<feature type="compositionally biased region" description="Low complexity" evidence="2">
    <location>
        <begin position="85"/>
        <end position="95"/>
    </location>
</feature>
<evidence type="ECO:0000313" key="5">
    <source>
        <dbReference type="Proteomes" id="UP000759537"/>
    </source>
</evidence>
<dbReference type="InterPro" id="IPR001623">
    <property type="entry name" value="DnaJ_domain"/>
</dbReference>
<dbReference type="Gene3D" id="1.10.287.110">
    <property type="entry name" value="DnaJ domain"/>
    <property type="match status" value="1"/>
</dbReference>
<name>A0A9P5TDT2_9AGAM</name>
<feature type="domain" description="J" evidence="3">
    <location>
        <begin position="4"/>
        <end position="69"/>
    </location>
</feature>
<dbReference type="PROSITE" id="PS50076">
    <property type="entry name" value="DNAJ_2"/>
    <property type="match status" value="1"/>
</dbReference>
<comment type="caution">
    <text evidence="4">The sequence shown here is derived from an EMBL/GenBank/DDBJ whole genome shotgun (WGS) entry which is preliminary data.</text>
</comment>
<dbReference type="FunFam" id="2.60.260.20:FF:000015">
    <property type="entry name" value="Heat shock protein 40"/>
    <property type="match status" value="1"/>
</dbReference>
<dbReference type="InterPro" id="IPR051339">
    <property type="entry name" value="DnaJ_subfamily_B"/>
</dbReference>
<dbReference type="InterPro" id="IPR036869">
    <property type="entry name" value="J_dom_sf"/>
</dbReference>
<dbReference type="InterPro" id="IPR018253">
    <property type="entry name" value="DnaJ_domain_CS"/>
</dbReference>
<dbReference type="CDD" id="cd06257">
    <property type="entry name" value="DnaJ"/>
    <property type="match status" value="1"/>
</dbReference>
<dbReference type="FunFam" id="2.60.260.20:FF:000013">
    <property type="entry name" value="DnaJ subfamily B member 11"/>
    <property type="match status" value="1"/>
</dbReference>
<reference evidence="4" key="2">
    <citation type="journal article" date="2020" name="Nat. Commun.">
        <title>Large-scale genome sequencing of mycorrhizal fungi provides insights into the early evolution of symbiotic traits.</title>
        <authorList>
            <person name="Miyauchi S."/>
            <person name="Kiss E."/>
            <person name="Kuo A."/>
            <person name="Drula E."/>
            <person name="Kohler A."/>
            <person name="Sanchez-Garcia M."/>
            <person name="Morin E."/>
            <person name="Andreopoulos B."/>
            <person name="Barry K.W."/>
            <person name="Bonito G."/>
            <person name="Buee M."/>
            <person name="Carver A."/>
            <person name="Chen C."/>
            <person name="Cichocki N."/>
            <person name="Clum A."/>
            <person name="Culley D."/>
            <person name="Crous P.W."/>
            <person name="Fauchery L."/>
            <person name="Girlanda M."/>
            <person name="Hayes R.D."/>
            <person name="Keri Z."/>
            <person name="LaButti K."/>
            <person name="Lipzen A."/>
            <person name="Lombard V."/>
            <person name="Magnuson J."/>
            <person name="Maillard F."/>
            <person name="Murat C."/>
            <person name="Nolan M."/>
            <person name="Ohm R.A."/>
            <person name="Pangilinan J."/>
            <person name="Pereira M.F."/>
            <person name="Perotto S."/>
            <person name="Peter M."/>
            <person name="Pfister S."/>
            <person name="Riley R."/>
            <person name="Sitrit Y."/>
            <person name="Stielow J.B."/>
            <person name="Szollosi G."/>
            <person name="Zifcakova L."/>
            <person name="Stursova M."/>
            <person name="Spatafora J.W."/>
            <person name="Tedersoo L."/>
            <person name="Vaario L.M."/>
            <person name="Yamada A."/>
            <person name="Yan M."/>
            <person name="Wang P."/>
            <person name="Xu J."/>
            <person name="Bruns T."/>
            <person name="Baldrian P."/>
            <person name="Vilgalys R."/>
            <person name="Dunand C."/>
            <person name="Henrissat B."/>
            <person name="Grigoriev I.V."/>
            <person name="Hibbett D."/>
            <person name="Nagy L.G."/>
            <person name="Martin F.M."/>
        </authorList>
    </citation>
    <scope>NUCLEOTIDE SEQUENCE</scope>
    <source>
        <strain evidence="4">Prilba</strain>
    </source>
</reference>
<feature type="region of interest" description="Disordered" evidence="2">
    <location>
        <begin position="161"/>
        <end position="203"/>
    </location>
</feature>
<feature type="region of interest" description="Disordered" evidence="2">
    <location>
        <begin position="69"/>
        <end position="120"/>
    </location>
</feature>
<evidence type="ECO:0000256" key="1">
    <source>
        <dbReference type="ARBA" id="ARBA00023186"/>
    </source>
</evidence>
<dbReference type="PANTHER" id="PTHR24078:SF553">
    <property type="entry name" value="DNAJ HOMOLOG SUBFAMILY B MEMBER 5"/>
    <property type="match status" value="1"/>
</dbReference>
<gene>
    <name evidence="4" type="ORF">DFH94DRAFT_711903</name>
</gene>
<dbReference type="GO" id="GO:0006413">
    <property type="term" value="P:translational initiation"/>
    <property type="evidence" value="ECO:0007669"/>
    <property type="project" value="TreeGrafter"/>
</dbReference>